<accession>A0A8K0W9T5</accession>
<evidence type="ECO:0000259" key="4">
    <source>
        <dbReference type="PROSITE" id="PS50109"/>
    </source>
</evidence>
<sequence>MTAKSQSRHAVPHKIVSEAVREREMFRHWLPFQAGQGVQGFQQQAPDTHRLSSTNVILTALAQLGVYQVGAERAFVSLFDSKYQYFIAEATSGTYLRPAAPNYEHNQPLRLCGTATRRGDDACDYTLLNQAGDDLEHDGGVQLPITVVPGLAGDAKLSTRTLAMLEPSCDRFYAAVPIRTKRGINIGAYSIVNSSIRHWTEQNAERLRDISSAISDYLEMEALKVANRTNARMNRALGSFLGGSSTLSGWRLGSNTAAFTDVAGSLEGNLNQRQQSLQLDCDEAALKTPPFVNEALPAKQDHIRGSLDHAGRTSDIMLENQSLDNVFSRAANIIRESIEVEGCLFLDATMINSEAHKTRTTGNAWSTSSSSDDNTLLQAEDHGSLCEIKGVSTSTMSSIDHDRHSEGSVSLSKKFIRKMLKRYPQGKIFNFGDGGELQTSDSSSDEILSLGSTSSTVATQKLQGASPTRRSATQIKPLSRQREGKAILAAFPGARSVAFFPVWHSRQERWCASGLVYTNVPARSFTIENELSHLRAFGMLAAAEIQRLEALQANKARSDALGTLSHELRSPLHGVLLSTELLADTALDVFQGNSVHTIETCSRTLLDTLDNLLDYSKVNSFSAKKVRFTDSKPHGRSSGPVSGEFLKKNLIGDCSVDYLVEEVVESVFAGFNFQQQSIRRHLSQHQPLTSSRHTDEVANSASDYFQAMEQLSSGILNSQESHLRSGNVTVILTLDANCDWLFCFQVGAVRRIVMNLVGNALKYTSKGTITISLVQQAASIRGRKPEQVIRFTVEDTGKGISEDYLNRGIFKPFSQENDLSPGTGIGLSLVKKLVSQLRGQISIDSQVDIGTSVTVLLPLERSNISETASLLPGAQTKFNEQVRDLAGLRVRVMSKPGDGLVPSLDLRKSLYQICREWLKLELLEDEDHSTRPDIVLWTQDTLPAASQEMCALAPNVVICTDALSAHEKTREFDVAGWRGVFEFVSQPIGPRKLAKILTLACSRWTTYQGPHTSPSPSPMAMLQPPVLGRNSNHSSPSQVEPSIERLTSGLERGSSNLDELHGNTPGKTPIHSFQNDRKAVKLHEESIRKFLLVDDNQINLKILSTYMNKLQLPYTTATNGKEAVDQYMQSPQSYICILLDISMPVMDGFEAAKQIRAFEGQKEVEHRVVIFALSGLASEEAQREAYESGFDLFLLKPVRLQFLGETLQQNGILDLLQT</sequence>
<name>A0A8K0W9T5_9HYPO</name>
<evidence type="ECO:0000313" key="7">
    <source>
        <dbReference type="Proteomes" id="UP000813427"/>
    </source>
</evidence>
<protein>
    <recommendedName>
        <fullName evidence="8">Histidine kinase</fullName>
    </recommendedName>
</protein>
<dbReference type="Pfam" id="PF00512">
    <property type="entry name" value="HisKA"/>
    <property type="match status" value="1"/>
</dbReference>
<dbReference type="GO" id="GO:0000155">
    <property type="term" value="F:phosphorelay sensor kinase activity"/>
    <property type="evidence" value="ECO:0007669"/>
    <property type="project" value="InterPro"/>
</dbReference>
<dbReference type="InterPro" id="IPR001789">
    <property type="entry name" value="Sig_transdc_resp-reg_receiver"/>
</dbReference>
<dbReference type="InterPro" id="IPR036097">
    <property type="entry name" value="HisK_dim/P_sf"/>
</dbReference>
<dbReference type="PANTHER" id="PTHR43719:SF69">
    <property type="entry name" value="HISTIDINE KINASE G7"/>
    <property type="match status" value="1"/>
</dbReference>
<dbReference type="Proteomes" id="UP000813427">
    <property type="component" value="Unassembled WGS sequence"/>
</dbReference>
<evidence type="ECO:0008006" key="8">
    <source>
        <dbReference type="Google" id="ProtNLM"/>
    </source>
</evidence>
<dbReference type="SUPFAM" id="SSF55781">
    <property type="entry name" value="GAF domain-like"/>
    <property type="match status" value="1"/>
</dbReference>
<organism evidence="6 7">
    <name type="scientific">Fusarium tricinctum</name>
    <dbReference type="NCBI Taxonomy" id="61284"/>
    <lineage>
        <taxon>Eukaryota</taxon>
        <taxon>Fungi</taxon>
        <taxon>Dikarya</taxon>
        <taxon>Ascomycota</taxon>
        <taxon>Pezizomycotina</taxon>
        <taxon>Sordariomycetes</taxon>
        <taxon>Hypocreomycetidae</taxon>
        <taxon>Hypocreales</taxon>
        <taxon>Nectriaceae</taxon>
        <taxon>Fusarium</taxon>
        <taxon>Fusarium tricinctum species complex</taxon>
    </lineage>
</organism>
<dbReference type="InterPro" id="IPR004358">
    <property type="entry name" value="Sig_transdc_His_kin-like_C"/>
</dbReference>
<gene>
    <name evidence="6" type="ORF">BKA59DRAFT_478569</name>
</gene>
<dbReference type="InterPro" id="IPR003661">
    <property type="entry name" value="HisK_dim/P_dom"/>
</dbReference>
<dbReference type="InterPro" id="IPR036890">
    <property type="entry name" value="HATPase_C_sf"/>
</dbReference>
<dbReference type="AlphaFoldDB" id="A0A8K0W9T5"/>
<dbReference type="Pfam" id="PF00072">
    <property type="entry name" value="Response_reg"/>
    <property type="match status" value="1"/>
</dbReference>
<evidence type="ECO:0000259" key="5">
    <source>
        <dbReference type="PROSITE" id="PS50110"/>
    </source>
</evidence>
<feature type="domain" description="Histidine kinase" evidence="4">
    <location>
        <begin position="563"/>
        <end position="861"/>
    </location>
</feature>
<evidence type="ECO:0000256" key="2">
    <source>
        <dbReference type="PROSITE-ProRule" id="PRU00169"/>
    </source>
</evidence>
<reference evidence="6" key="1">
    <citation type="journal article" date="2021" name="Nat. Commun.">
        <title>Genetic determinants of endophytism in the Arabidopsis root mycobiome.</title>
        <authorList>
            <person name="Mesny F."/>
            <person name="Miyauchi S."/>
            <person name="Thiergart T."/>
            <person name="Pickel B."/>
            <person name="Atanasova L."/>
            <person name="Karlsson M."/>
            <person name="Huettel B."/>
            <person name="Barry K.W."/>
            <person name="Haridas S."/>
            <person name="Chen C."/>
            <person name="Bauer D."/>
            <person name="Andreopoulos W."/>
            <person name="Pangilinan J."/>
            <person name="LaButti K."/>
            <person name="Riley R."/>
            <person name="Lipzen A."/>
            <person name="Clum A."/>
            <person name="Drula E."/>
            <person name="Henrissat B."/>
            <person name="Kohler A."/>
            <person name="Grigoriev I.V."/>
            <person name="Martin F.M."/>
            <person name="Hacquard S."/>
        </authorList>
    </citation>
    <scope>NUCLEOTIDE SEQUENCE</scope>
    <source>
        <strain evidence="6">MPI-SDFR-AT-0068</strain>
    </source>
</reference>
<dbReference type="SMART" id="SM00387">
    <property type="entry name" value="HATPase_c"/>
    <property type="match status" value="1"/>
</dbReference>
<dbReference type="PROSITE" id="PS50110">
    <property type="entry name" value="RESPONSE_REGULATORY"/>
    <property type="match status" value="1"/>
</dbReference>
<feature type="region of interest" description="Disordered" evidence="3">
    <location>
        <begin position="1053"/>
        <end position="1072"/>
    </location>
</feature>
<keyword evidence="1 2" id="KW-0597">Phosphoprotein</keyword>
<dbReference type="SMART" id="SM00448">
    <property type="entry name" value="REC"/>
    <property type="match status" value="1"/>
</dbReference>
<dbReference type="Gene3D" id="3.40.50.2300">
    <property type="match status" value="1"/>
</dbReference>
<feature type="domain" description="Response regulatory" evidence="5">
    <location>
        <begin position="1089"/>
        <end position="1211"/>
    </location>
</feature>
<dbReference type="OrthoDB" id="303614at2759"/>
<dbReference type="Gene3D" id="1.10.287.130">
    <property type="match status" value="1"/>
</dbReference>
<dbReference type="PANTHER" id="PTHR43719">
    <property type="entry name" value="TWO-COMPONENT HISTIDINE KINASE"/>
    <property type="match status" value="1"/>
</dbReference>
<dbReference type="InterPro" id="IPR003594">
    <property type="entry name" value="HATPase_dom"/>
</dbReference>
<dbReference type="PRINTS" id="PR00344">
    <property type="entry name" value="BCTRLSENSOR"/>
</dbReference>
<keyword evidence="7" id="KW-1185">Reference proteome</keyword>
<dbReference type="InterPro" id="IPR011006">
    <property type="entry name" value="CheY-like_superfamily"/>
</dbReference>
<dbReference type="CDD" id="cd00082">
    <property type="entry name" value="HisKA"/>
    <property type="match status" value="1"/>
</dbReference>
<dbReference type="InterPro" id="IPR050956">
    <property type="entry name" value="2C_system_His_kinase"/>
</dbReference>
<comment type="caution">
    <text evidence="6">The sequence shown here is derived from an EMBL/GenBank/DDBJ whole genome shotgun (WGS) entry which is preliminary data.</text>
</comment>
<evidence type="ECO:0000313" key="6">
    <source>
        <dbReference type="EMBL" id="KAH7241396.1"/>
    </source>
</evidence>
<dbReference type="CDD" id="cd17546">
    <property type="entry name" value="REC_hyHK_CKI1_RcsC-like"/>
    <property type="match status" value="1"/>
</dbReference>
<dbReference type="SUPFAM" id="SSF47384">
    <property type="entry name" value="Homodimeric domain of signal transducing histidine kinase"/>
    <property type="match status" value="1"/>
</dbReference>
<dbReference type="SUPFAM" id="SSF55874">
    <property type="entry name" value="ATPase domain of HSP90 chaperone/DNA topoisomerase II/histidine kinase"/>
    <property type="match status" value="1"/>
</dbReference>
<proteinExistence type="predicted"/>
<dbReference type="SMART" id="SM00388">
    <property type="entry name" value="HisKA"/>
    <property type="match status" value="1"/>
</dbReference>
<dbReference type="PROSITE" id="PS50109">
    <property type="entry name" value="HIS_KIN"/>
    <property type="match status" value="1"/>
</dbReference>
<evidence type="ECO:0000256" key="3">
    <source>
        <dbReference type="SAM" id="MobiDB-lite"/>
    </source>
</evidence>
<dbReference type="Gene3D" id="3.30.565.10">
    <property type="entry name" value="Histidine kinase-like ATPase, C-terminal domain"/>
    <property type="match status" value="1"/>
</dbReference>
<dbReference type="Pfam" id="PF02518">
    <property type="entry name" value="HATPase_c"/>
    <property type="match status" value="1"/>
</dbReference>
<dbReference type="SUPFAM" id="SSF52172">
    <property type="entry name" value="CheY-like"/>
    <property type="match status" value="1"/>
</dbReference>
<dbReference type="EMBL" id="JAGPXF010000005">
    <property type="protein sequence ID" value="KAH7241396.1"/>
    <property type="molecule type" value="Genomic_DNA"/>
</dbReference>
<feature type="modified residue" description="4-aspartylphosphate" evidence="2">
    <location>
        <position position="1140"/>
    </location>
</feature>
<evidence type="ECO:0000256" key="1">
    <source>
        <dbReference type="ARBA" id="ARBA00022553"/>
    </source>
</evidence>
<dbReference type="InterPro" id="IPR005467">
    <property type="entry name" value="His_kinase_dom"/>
</dbReference>